<dbReference type="InterPro" id="IPR046911">
    <property type="entry name" value="ABC-3C_CTD9"/>
</dbReference>
<protein>
    <recommendedName>
        <fullName evidence="1">ABC-three component systems C-terminal domain-containing protein</fullName>
    </recommendedName>
</protein>
<evidence type="ECO:0000259" key="1">
    <source>
        <dbReference type="Pfam" id="PF20285"/>
    </source>
</evidence>
<dbReference type="RefSeq" id="WP_090560077.1">
    <property type="nucleotide sequence ID" value="NZ_FNRA01000020.1"/>
</dbReference>
<sequence>MPDPQNVSNIAPVGKQVNVGQLNGNIDFSNISRLGQRFRRLKEEVDKDIRLSDFMEDFKNYNTKLDGRSMPDKLMDGGFSNLEILRATKRKHMYSKKLEKNKLYETAQLIDMELFSLISLYFETYIEPLIDEGAAKTVVKQAVLEKIVQPIIDLINQDGKDDTFMNYTTNEIYGMIFFLTGKCHLNWAVYDSI</sequence>
<dbReference type="OrthoDB" id="9088658at2"/>
<feature type="domain" description="ABC-three component systems C-terminal" evidence="1">
    <location>
        <begin position="70"/>
        <end position="187"/>
    </location>
</feature>
<dbReference type="Pfam" id="PF20285">
    <property type="entry name" value="CTD9"/>
    <property type="match status" value="1"/>
</dbReference>
<evidence type="ECO:0000313" key="2">
    <source>
        <dbReference type="EMBL" id="SEB21552.1"/>
    </source>
</evidence>
<dbReference type="EMBL" id="FNRA01000020">
    <property type="protein sequence ID" value="SEB21552.1"/>
    <property type="molecule type" value="Genomic_DNA"/>
</dbReference>
<name>A0A1H4HKE4_9SPHI</name>
<proteinExistence type="predicted"/>
<evidence type="ECO:0000313" key="3">
    <source>
        <dbReference type="Proteomes" id="UP000198850"/>
    </source>
</evidence>
<reference evidence="2 3" key="1">
    <citation type="submission" date="2016-10" db="EMBL/GenBank/DDBJ databases">
        <authorList>
            <person name="de Groot N.N."/>
        </authorList>
    </citation>
    <scope>NUCLEOTIDE SEQUENCE [LARGE SCALE GENOMIC DNA]</scope>
    <source>
        <strain evidence="2 3">DSM 19033</strain>
    </source>
</reference>
<dbReference type="AlphaFoldDB" id="A0A1H4HKE4"/>
<organism evidence="2 3">
    <name type="scientific">Pedobacter hartonius</name>
    <dbReference type="NCBI Taxonomy" id="425514"/>
    <lineage>
        <taxon>Bacteria</taxon>
        <taxon>Pseudomonadati</taxon>
        <taxon>Bacteroidota</taxon>
        <taxon>Sphingobacteriia</taxon>
        <taxon>Sphingobacteriales</taxon>
        <taxon>Sphingobacteriaceae</taxon>
        <taxon>Pedobacter</taxon>
    </lineage>
</organism>
<accession>A0A1H4HKE4</accession>
<keyword evidence="3" id="KW-1185">Reference proteome</keyword>
<dbReference type="STRING" id="425514.SAMN05443550_12022"/>
<dbReference type="Proteomes" id="UP000198850">
    <property type="component" value="Unassembled WGS sequence"/>
</dbReference>
<gene>
    <name evidence="2" type="ORF">SAMN05443550_12022</name>
</gene>